<organism evidence="5 6">
    <name type="scientific">Acidocella aquatica</name>
    <dbReference type="NCBI Taxonomy" id="1922313"/>
    <lineage>
        <taxon>Bacteria</taxon>
        <taxon>Pseudomonadati</taxon>
        <taxon>Pseudomonadota</taxon>
        <taxon>Alphaproteobacteria</taxon>
        <taxon>Acetobacterales</taxon>
        <taxon>Acidocellaceae</taxon>
        <taxon>Acidocella</taxon>
    </lineage>
</organism>
<dbReference type="EMBL" id="BSOS01000101">
    <property type="protein sequence ID" value="GLR69024.1"/>
    <property type="molecule type" value="Genomic_DNA"/>
</dbReference>
<dbReference type="Gene3D" id="1.10.10.60">
    <property type="entry name" value="Homeodomain-like"/>
    <property type="match status" value="1"/>
</dbReference>
<dbReference type="InterPro" id="IPR032687">
    <property type="entry name" value="AraC-type_N"/>
</dbReference>
<keyword evidence="6" id="KW-1185">Reference proteome</keyword>
<dbReference type="InterPro" id="IPR018060">
    <property type="entry name" value="HTH_AraC"/>
</dbReference>
<name>A0ABQ6A981_9PROT</name>
<dbReference type="SUPFAM" id="SSF46689">
    <property type="entry name" value="Homeodomain-like"/>
    <property type="match status" value="1"/>
</dbReference>
<dbReference type="InterPro" id="IPR009057">
    <property type="entry name" value="Homeodomain-like_sf"/>
</dbReference>
<dbReference type="Pfam" id="PF12833">
    <property type="entry name" value="HTH_18"/>
    <property type="match status" value="1"/>
</dbReference>
<evidence type="ECO:0000259" key="4">
    <source>
        <dbReference type="PROSITE" id="PS01124"/>
    </source>
</evidence>
<dbReference type="Proteomes" id="UP001156641">
    <property type="component" value="Unassembled WGS sequence"/>
</dbReference>
<keyword evidence="2" id="KW-0238">DNA-binding</keyword>
<reference evidence="6" key="1">
    <citation type="journal article" date="2019" name="Int. J. Syst. Evol. Microbiol.">
        <title>The Global Catalogue of Microorganisms (GCM) 10K type strain sequencing project: providing services to taxonomists for standard genome sequencing and annotation.</title>
        <authorList>
            <consortium name="The Broad Institute Genomics Platform"/>
            <consortium name="The Broad Institute Genome Sequencing Center for Infectious Disease"/>
            <person name="Wu L."/>
            <person name="Ma J."/>
        </authorList>
    </citation>
    <scope>NUCLEOTIDE SEQUENCE [LARGE SCALE GENOMIC DNA]</scope>
    <source>
        <strain evidence="6">NBRC 112502</strain>
    </source>
</reference>
<evidence type="ECO:0000256" key="2">
    <source>
        <dbReference type="ARBA" id="ARBA00023125"/>
    </source>
</evidence>
<keyword evidence="3" id="KW-0804">Transcription</keyword>
<evidence type="ECO:0000256" key="3">
    <source>
        <dbReference type="ARBA" id="ARBA00023163"/>
    </source>
</evidence>
<proteinExistence type="predicted"/>
<evidence type="ECO:0000313" key="5">
    <source>
        <dbReference type="EMBL" id="GLR69024.1"/>
    </source>
</evidence>
<evidence type="ECO:0000313" key="6">
    <source>
        <dbReference type="Proteomes" id="UP001156641"/>
    </source>
</evidence>
<feature type="domain" description="HTH araC/xylS-type" evidence="4">
    <location>
        <begin position="164"/>
        <end position="269"/>
    </location>
</feature>
<dbReference type="PROSITE" id="PS01124">
    <property type="entry name" value="HTH_ARAC_FAMILY_2"/>
    <property type="match status" value="1"/>
</dbReference>
<keyword evidence="1" id="KW-0805">Transcription regulation</keyword>
<sequence>MSESLEIWAEQSKILVHCMVGAGTLEEALDLNIRFATLFWGKYIETELRHEGDHTAVIFREPLEQGRDGLIRAMWPLIATLSQLEFLAGGPLKGVSGRVPTPACVPRSTVALLFRGLLAYNADEAALVIPKHLLQRPVVARARDIPAFFEKFMLITVTGVQAPIKMRPMIEALLRSGKISNPDASADLPSLATRLHQSVATIRRRLRSEGTTFRSIKDDVFDDIAKAWLRETDYTIEAIATMLGYSDTYGFRRAFHRRNAIPPLSYRHKAGLRKGADLHNNSHPKQTVGPEQV</sequence>
<gene>
    <name evidence="5" type="ORF">GCM10010909_37060</name>
</gene>
<dbReference type="PANTHER" id="PTHR47894">
    <property type="entry name" value="HTH-TYPE TRANSCRIPTIONAL REGULATOR GADX"/>
    <property type="match status" value="1"/>
</dbReference>
<comment type="caution">
    <text evidence="5">The sequence shown here is derived from an EMBL/GenBank/DDBJ whole genome shotgun (WGS) entry which is preliminary data.</text>
</comment>
<dbReference type="PANTHER" id="PTHR47894:SF1">
    <property type="entry name" value="HTH-TYPE TRANSCRIPTIONAL REGULATOR VQSM"/>
    <property type="match status" value="1"/>
</dbReference>
<protein>
    <submittedName>
        <fullName evidence="5">AraC family transcriptional regulator</fullName>
    </submittedName>
</protein>
<evidence type="ECO:0000256" key="1">
    <source>
        <dbReference type="ARBA" id="ARBA00023015"/>
    </source>
</evidence>
<dbReference type="Pfam" id="PF12625">
    <property type="entry name" value="Arabinose_bd"/>
    <property type="match status" value="1"/>
</dbReference>
<accession>A0ABQ6A981</accession>
<dbReference type="SMART" id="SM00342">
    <property type="entry name" value="HTH_ARAC"/>
    <property type="match status" value="1"/>
</dbReference>